<accession>A0AAV9Q956</accession>
<feature type="transmembrane region" description="Helical" evidence="6">
    <location>
        <begin position="411"/>
        <end position="431"/>
    </location>
</feature>
<feature type="transmembrane region" description="Helical" evidence="6">
    <location>
        <begin position="92"/>
        <end position="110"/>
    </location>
</feature>
<feature type="transmembrane region" description="Helical" evidence="6">
    <location>
        <begin position="181"/>
        <end position="203"/>
    </location>
</feature>
<dbReference type="SUPFAM" id="SSF103473">
    <property type="entry name" value="MFS general substrate transporter"/>
    <property type="match status" value="1"/>
</dbReference>
<organism evidence="8 9">
    <name type="scientific">Vermiconidia calcicola</name>
    <dbReference type="NCBI Taxonomy" id="1690605"/>
    <lineage>
        <taxon>Eukaryota</taxon>
        <taxon>Fungi</taxon>
        <taxon>Dikarya</taxon>
        <taxon>Ascomycota</taxon>
        <taxon>Pezizomycotina</taxon>
        <taxon>Dothideomycetes</taxon>
        <taxon>Dothideomycetidae</taxon>
        <taxon>Mycosphaerellales</taxon>
        <taxon>Extremaceae</taxon>
        <taxon>Vermiconidia</taxon>
    </lineage>
</organism>
<evidence type="ECO:0000256" key="2">
    <source>
        <dbReference type="ARBA" id="ARBA00022448"/>
    </source>
</evidence>
<evidence type="ECO:0000256" key="6">
    <source>
        <dbReference type="SAM" id="Phobius"/>
    </source>
</evidence>
<sequence>MTVDSEYKDNASFREHISTPEAVCDSGESSQRGIPTEEETRIEGRIVRKVDLRLIPILAAVYTFALIDRTNIGAARISGIDEALNLDVGNRVSILILVFYVGYIIFELPSNIILKKVGPAKWLSLLALAWGVIVIGMGYVKTWEAFAVLRVFLGVLEAGLYPGCIYLISSWYKRYEVQKRIAVFFMTASFLSSLSNILAYGLIQIADNPSTNGWKWIFVVQGAITVGIAVVVYIVVVDFPDSKRNSFLTAEEKVIVRTRLDQERGTSEGEKVTWKVILDTAKDWQVWACSVMYLSASVGIYSFLIFLPVILRAGLGFSLSLSFLLSAPPAAFSVVCALIVSWFADKYRVRGPFVFGEALVTIAGLGMIGFIEQPVPRYIGAFLGQAGSNALVITSLAWGQNNVRSDAKRSVTTAIQVMMASIGGIYSALVFRQQDAPNYLPGIIATGAVMLLTAVLAPLMCLFYRRANVQADAGTRVIEGNANFRYTW</sequence>
<evidence type="ECO:0000256" key="1">
    <source>
        <dbReference type="ARBA" id="ARBA00004141"/>
    </source>
</evidence>
<evidence type="ECO:0000256" key="4">
    <source>
        <dbReference type="ARBA" id="ARBA00022989"/>
    </source>
</evidence>
<feature type="transmembrane region" description="Helical" evidence="6">
    <location>
        <begin position="122"/>
        <end position="140"/>
    </location>
</feature>
<dbReference type="InterPro" id="IPR020846">
    <property type="entry name" value="MFS_dom"/>
</dbReference>
<dbReference type="FunFam" id="1.20.1250.20:FF:000018">
    <property type="entry name" value="MFS transporter permease"/>
    <property type="match status" value="1"/>
</dbReference>
<dbReference type="InterPro" id="IPR036259">
    <property type="entry name" value="MFS_trans_sf"/>
</dbReference>
<feature type="transmembrane region" description="Helical" evidence="6">
    <location>
        <begin position="215"/>
        <end position="236"/>
    </location>
</feature>
<reference evidence="8 9" key="1">
    <citation type="submission" date="2023-06" db="EMBL/GenBank/DDBJ databases">
        <title>Black Yeasts Isolated from many extreme environments.</title>
        <authorList>
            <person name="Coleine C."/>
            <person name="Stajich J.E."/>
            <person name="Selbmann L."/>
        </authorList>
    </citation>
    <scope>NUCLEOTIDE SEQUENCE [LARGE SCALE GENOMIC DNA]</scope>
    <source>
        <strain evidence="8 9">CCFEE 5887</strain>
    </source>
</reference>
<feature type="transmembrane region" description="Helical" evidence="6">
    <location>
        <begin position="146"/>
        <end position="169"/>
    </location>
</feature>
<keyword evidence="4 6" id="KW-1133">Transmembrane helix</keyword>
<evidence type="ECO:0000256" key="5">
    <source>
        <dbReference type="ARBA" id="ARBA00023136"/>
    </source>
</evidence>
<feature type="transmembrane region" description="Helical" evidence="6">
    <location>
        <begin position="291"/>
        <end position="311"/>
    </location>
</feature>
<feature type="transmembrane region" description="Helical" evidence="6">
    <location>
        <begin position="351"/>
        <end position="371"/>
    </location>
</feature>
<dbReference type="EMBL" id="JAXLQG010000007">
    <property type="protein sequence ID" value="KAK5537523.1"/>
    <property type="molecule type" value="Genomic_DNA"/>
</dbReference>
<feature type="transmembrane region" description="Helical" evidence="6">
    <location>
        <begin position="50"/>
        <end position="67"/>
    </location>
</feature>
<dbReference type="Pfam" id="PF07690">
    <property type="entry name" value="MFS_1"/>
    <property type="match status" value="1"/>
</dbReference>
<dbReference type="GO" id="GO:0016020">
    <property type="term" value="C:membrane"/>
    <property type="evidence" value="ECO:0007669"/>
    <property type="project" value="UniProtKB-SubCell"/>
</dbReference>
<dbReference type="AlphaFoldDB" id="A0AAV9Q956"/>
<feature type="domain" description="Major facilitator superfamily (MFS) profile" evidence="7">
    <location>
        <begin position="54"/>
        <end position="465"/>
    </location>
</feature>
<evidence type="ECO:0000313" key="9">
    <source>
        <dbReference type="Proteomes" id="UP001345827"/>
    </source>
</evidence>
<comment type="subcellular location">
    <subcellularLocation>
        <location evidence="1">Membrane</location>
        <topology evidence="1">Multi-pass membrane protein</topology>
    </subcellularLocation>
</comment>
<dbReference type="PROSITE" id="PS50850">
    <property type="entry name" value="MFS"/>
    <property type="match status" value="1"/>
</dbReference>
<dbReference type="Gene3D" id="1.20.1250.20">
    <property type="entry name" value="MFS general substrate transporter like domains"/>
    <property type="match status" value="2"/>
</dbReference>
<proteinExistence type="predicted"/>
<evidence type="ECO:0000313" key="8">
    <source>
        <dbReference type="EMBL" id="KAK5537523.1"/>
    </source>
</evidence>
<evidence type="ECO:0000259" key="7">
    <source>
        <dbReference type="PROSITE" id="PS50850"/>
    </source>
</evidence>
<keyword evidence="3 6" id="KW-0812">Transmembrane</keyword>
<dbReference type="FunFam" id="1.20.1250.20:FF:000013">
    <property type="entry name" value="MFS general substrate transporter"/>
    <property type="match status" value="1"/>
</dbReference>
<dbReference type="InterPro" id="IPR011701">
    <property type="entry name" value="MFS"/>
</dbReference>
<gene>
    <name evidence="8" type="ORF">LTR25_004775</name>
</gene>
<keyword evidence="5 6" id="KW-0472">Membrane</keyword>
<feature type="transmembrane region" description="Helical" evidence="6">
    <location>
        <begin position="323"/>
        <end position="344"/>
    </location>
</feature>
<dbReference type="PANTHER" id="PTHR43791">
    <property type="entry name" value="PERMEASE-RELATED"/>
    <property type="match status" value="1"/>
</dbReference>
<dbReference type="Proteomes" id="UP001345827">
    <property type="component" value="Unassembled WGS sequence"/>
</dbReference>
<protein>
    <recommendedName>
        <fullName evidence="7">Major facilitator superfamily (MFS) profile domain-containing protein</fullName>
    </recommendedName>
</protein>
<feature type="transmembrane region" description="Helical" evidence="6">
    <location>
        <begin position="443"/>
        <end position="464"/>
    </location>
</feature>
<dbReference type="GO" id="GO:0022857">
    <property type="term" value="F:transmembrane transporter activity"/>
    <property type="evidence" value="ECO:0007669"/>
    <property type="project" value="InterPro"/>
</dbReference>
<keyword evidence="2" id="KW-0813">Transport</keyword>
<feature type="transmembrane region" description="Helical" evidence="6">
    <location>
        <begin position="377"/>
        <end position="399"/>
    </location>
</feature>
<comment type="caution">
    <text evidence="8">The sequence shown here is derived from an EMBL/GenBank/DDBJ whole genome shotgun (WGS) entry which is preliminary data.</text>
</comment>
<dbReference type="PANTHER" id="PTHR43791:SF3">
    <property type="entry name" value="MAJOR FACILITATOR SUPERFAMILY (MFS) PROFILE DOMAIN-CONTAINING PROTEIN"/>
    <property type="match status" value="1"/>
</dbReference>
<evidence type="ECO:0000256" key="3">
    <source>
        <dbReference type="ARBA" id="ARBA00022692"/>
    </source>
</evidence>
<keyword evidence="9" id="KW-1185">Reference proteome</keyword>
<name>A0AAV9Q956_9PEZI</name>